<sequence>MTVDLNMEPTFIAETMGLQWVSELTFAENLPVLMKDFKKERGLKPFRVLVYGPPLVGKTTLSKRICEKYGLIYISYDTIVQDTIDDLAWRVRHWETGELSALPQTGEEEETEEDGNDGEDETVRETARQTLAWLTSGAPVPDEDIQGRQLTAKLAERPPIKNGETKSANSRCNGLSNESVRIPRYLRQRLLKNDALNRGWVIDGYPATLDQCAALFGKGEEPDSEPEEVEPEEEGYFEEDANLYEGVLRKILPTLVVTLEATDEFIIHKAVREPDSPDVRMDEEHFLGRLSRFRAGDTRLITPLNFFDERGIHPLVIPVTEYDDYAMQNAYSEVSLRMGRPCRYGKLKAAIEVAEKSEKKMLDALKRQEENALRELEKKIIQEREDKMEYWSELYGLMREEEEQALAAAAEPLRDYLVKYIFPALTPALLQVAETRPEDPVDYLKGIRGTGPGPSVRWGPGTPSSSFNLHVKSHFNSIQVLFVFPKGSQTLHPKSAVLRVQRLCVPMGPNPTCPRAEYLFKKNPTGKMLEPGYNLQAERLLGKIKILDDALLDLDINIDPLAPPEALIGEVTPSDEELMGCNDKKTQR</sequence>
<dbReference type="InterPro" id="IPR007858">
    <property type="entry name" value="Dpy-30_motif"/>
</dbReference>
<evidence type="ECO:0000256" key="4">
    <source>
        <dbReference type="SAM" id="Coils"/>
    </source>
</evidence>
<dbReference type="InterPro" id="IPR027417">
    <property type="entry name" value="P-loop_NTPase"/>
</dbReference>
<dbReference type="InterPro" id="IPR000850">
    <property type="entry name" value="Adenylat/UMP-CMP_kin"/>
</dbReference>
<gene>
    <name evidence="6" type="primary">AK7</name>
    <name evidence="6" type="ORF">EVAR_81310_1</name>
</gene>
<dbReference type="SUPFAM" id="SSF52540">
    <property type="entry name" value="P-loop containing nucleoside triphosphate hydrolases"/>
    <property type="match status" value="1"/>
</dbReference>
<proteinExistence type="predicted"/>
<evidence type="ECO:0000256" key="5">
    <source>
        <dbReference type="SAM" id="MobiDB-lite"/>
    </source>
</evidence>
<feature type="region of interest" description="Disordered" evidence="5">
    <location>
        <begin position="99"/>
        <end position="124"/>
    </location>
</feature>
<dbReference type="OrthoDB" id="10262413at2759"/>
<feature type="compositionally biased region" description="Acidic residues" evidence="5">
    <location>
        <begin position="106"/>
        <end position="120"/>
    </location>
</feature>
<feature type="coiled-coil region" evidence="4">
    <location>
        <begin position="351"/>
        <end position="386"/>
    </location>
</feature>
<name>A0A4C1VYP8_EUMVA</name>
<dbReference type="Pfam" id="PF05186">
    <property type="entry name" value="Dpy-30"/>
    <property type="match status" value="1"/>
</dbReference>
<evidence type="ECO:0000313" key="6">
    <source>
        <dbReference type="EMBL" id="GBP44396.1"/>
    </source>
</evidence>
<keyword evidence="7" id="KW-1185">Reference proteome</keyword>
<dbReference type="Gene3D" id="3.40.50.300">
    <property type="entry name" value="P-loop containing nucleotide triphosphate hydrolases"/>
    <property type="match status" value="1"/>
</dbReference>
<accession>A0A4C1VYP8</accession>
<keyword evidence="4" id="KW-0175">Coiled coil</keyword>
<dbReference type="STRING" id="151549.A0A4C1VYP8"/>
<reference evidence="6 7" key="1">
    <citation type="journal article" date="2019" name="Commun. Biol.">
        <title>The bagworm genome reveals a unique fibroin gene that provides high tensile strength.</title>
        <authorList>
            <person name="Kono N."/>
            <person name="Nakamura H."/>
            <person name="Ohtoshi R."/>
            <person name="Tomita M."/>
            <person name="Numata K."/>
            <person name="Arakawa K."/>
        </authorList>
    </citation>
    <scope>NUCLEOTIDE SEQUENCE [LARGE SCALE GENOMIC DNA]</scope>
</reference>
<dbReference type="EMBL" id="BGZK01000452">
    <property type="protein sequence ID" value="GBP44396.1"/>
    <property type="molecule type" value="Genomic_DNA"/>
</dbReference>
<organism evidence="6 7">
    <name type="scientific">Eumeta variegata</name>
    <name type="common">Bagworm moth</name>
    <name type="synonym">Eumeta japonica</name>
    <dbReference type="NCBI Taxonomy" id="151549"/>
    <lineage>
        <taxon>Eukaryota</taxon>
        <taxon>Metazoa</taxon>
        <taxon>Ecdysozoa</taxon>
        <taxon>Arthropoda</taxon>
        <taxon>Hexapoda</taxon>
        <taxon>Insecta</taxon>
        <taxon>Pterygota</taxon>
        <taxon>Neoptera</taxon>
        <taxon>Endopterygota</taxon>
        <taxon>Lepidoptera</taxon>
        <taxon>Glossata</taxon>
        <taxon>Ditrysia</taxon>
        <taxon>Tineoidea</taxon>
        <taxon>Psychidae</taxon>
        <taxon>Oiketicinae</taxon>
        <taxon>Eumeta</taxon>
    </lineage>
</organism>
<dbReference type="AlphaFoldDB" id="A0A4C1VYP8"/>
<keyword evidence="1" id="KW-0808">Transferase</keyword>
<dbReference type="Proteomes" id="UP000299102">
    <property type="component" value="Unassembled WGS sequence"/>
</dbReference>
<comment type="caution">
    <text evidence="6">The sequence shown here is derived from an EMBL/GenBank/DDBJ whole genome shotgun (WGS) entry which is preliminary data.</text>
</comment>
<evidence type="ECO:0000256" key="3">
    <source>
        <dbReference type="ARBA" id="ARBA00022777"/>
    </source>
</evidence>
<keyword evidence="3 6" id="KW-0418">Kinase</keyword>
<evidence type="ECO:0000256" key="1">
    <source>
        <dbReference type="ARBA" id="ARBA00022679"/>
    </source>
</evidence>
<dbReference type="GO" id="GO:0019205">
    <property type="term" value="F:nucleobase-containing compound kinase activity"/>
    <property type="evidence" value="ECO:0007669"/>
    <property type="project" value="InterPro"/>
</dbReference>
<evidence type="ECO:0000313" key="7">
    <source>
        <dbReference type="Proteomes" id="UP000299102"/>
    </source>
</evidence>
<dbReference type="GO" id="GO:0005524">
    <property type="term" value="F:ATP binding"/>
    <property type="evidence" value="ECO:0007669"/>
    <property type="project" value="InterPro"/>
</dbReference>
<dbReference type="PANTHER" id="PTHR23359">
    <property type="entry name" value="NUCLEOTIDE KINASE"/>
    <property type="match status" value="1"/>
</dbReference>
<dbReference type="CDD" id="cd22967">
    <property type="entry name" value="DD_AK7"/>
    <property type="match status" value="1"/>
</dbReference>
<dbReference type="GO" id="GO:0006139">
    <property type="term" value="P:nucleobase-containing compound metabolic process"/>
    <property type="evidence" value="ECO:0007669"/>
    <property type="project" value="InterPro"/>
</dbReference>
<dbReference type="InterPro" id="IPR047499">
    <property type="entry name" value="DD_AK7"/>
</dbReference>
<dbReference type="Gene3D" id="1.20.890.10">
    <property type="entry name" value="cAMP-dependent protein kinase regulatory subunit, dimerization-anchoring domain"/>
    <property type="match status" value="1"/>
</dbReference>
<keyword evidence="2" id="KW-0547">Nucleotide-binding</keyword>
<protein>
    <submittedName>
        <fullName evidence="6">Adenylate kinase 7</fullName>
    </submittedName>
</protein>
<evidence type="ECO:0000256" key="2">
    <source>
        <dbReference type="ARBA" id="ARBA00022741"/>
    </source>
</evidence>